<dbReference type="EMBL" id="NBAG03000097">
    <property type="protein sequence ID" value="PNI89494.1"/>
    <property type="molecule type" value="Genomic_DNA"/>
</dbReference>
<sequence>MGQACGHSILCRSQQYPAARPAEPSLQLPEHCFHTCGEDLI</sequence>
<evidence type="ECO:0000313" key="2">
    <source>
        <dbReference type="Proteomes" id="UP000236370"/>
    </source>
</evidence>
<evidence type="ECO:0000313" key="1">
    <source>
        <dbReference type="EMBL" id="PNI89494.1"/>
    </source>
</evidence>
<organism evidence="1 2">
    <name type="scientific">Pan troglodytes</name>
    <name type="common">Chimpanzee</name>
    <dbReference type="NCBI Taxonomy" id="9598"/>
    <lineage>
        <taxon>Eukaryota</taxon>
        <taxon>Metazoa</taxon>
        <taxon>Chordata</taxon>
        <taxon>Craniata</taxon>
        <taxon>Vertebrata</taxon>
        <taxon>Euteleostomi</taxon>
        <taxon>Mammalia</taxon>
        <taxon>Eutheria</taxon>
        <taxon>Euarchontoglires</taxon>
        <taxon>Primates</taxon>
        <taxon>Haplorrhini</taxon>
        <taxon>Catarrhini</taxon>
        <taxon>Hominidae</taxon>
        <taxon>Pan</taxon>
    </lineage>
</organism>
<dbReference type="Proteomes" id="UP000236370">
    <property type="component" value="Unassembled WGS sequence"/>
</dbReference>
<comment type="caution">
    <text evidence="1">The sequence shown here is derived from an EMBL/GenBank/DDBJ whole genome shotgun (WGS) entry which is preliminary data.</text>
</comment>
<protein>
    <submittedName>
        <fullName evidence="1">PDE2A isoform 3</fullName>
    </submittedName>
</protein>
<proteinExistence type="predicted"/>
<reference evidence="1 2" key="1">
    <citation type="submission" date="2017-12" db="EMBL/GenBank/DDBJ databases">
        <title>High-resolution comparative analysis of great ape genomes.</title>
        <authorList>
            <person name="Pollen A."/>
            <person name="Hastie A."/>
            <person name="Hormozdiari F."/>
            <person name="Dougherty M."/>
            <person name="Liu R."/>
            <person name="Chaisson M."/>
            <person name="Hoppe E."/>
            <person name="Hill C."/>
            <person name="Pang A."/>
            <person name="Hillier L."/>
            <person name="Baker C."/>
            <person name="Armstrong J."/>
            <person name="Shendure J."/>
            <person name="Paten B."/>
            <person name="Wilson R."/>
            <person name="Chao H."/>
            <person name="Schneider V."/>
            <person name="Ventura M."/>
            <person name="Kronenberg Z."/>
            <person name="Murali S."/>
            <person name="Gordon D."/>
            <person name="Cantsilieris S."/>
            <person name="Munson K."/>
            <person name="Nelson B."/>
            <person name="Raja A."/>
            <person name="Underwood J."/>
            <person name="Diekhans M."/>
            <person name="Fiddes I."/>
            <person name="Haussler D."/>
            <person name="Eichler E."/>
        </authorList>
    </citation>
    <scope>NUCLEOTIDE SEQUENCE [LARGE SCALE GENOMIC DNA]</scope>
    <source>
        <strain evidence="1">Yerkes chimp pedigree #C0471</strain>
    </source>
</reference>
<name>A0A2J8PZP3_PANTR</name>
<dbReference type="AlphaFoldDB" id="A0A2J8PZP3"/>
<accession>A0A2J8PZP3</accession>
<gene>
    <name evidence="1" type="ORF">CK820_G0047578</name>
</gene>